<keyword evidence="2" id="KW-0489">Methyltransferase</keyword>
<dbReference type="PATRIC" id="fig|1227453.3.peg.1723"/>
<dbReference type="RefSeq" id="WP_004592319.1">
    <property type="nucleotide sequence ID" value="NZ_AOLY01000027.1"/>
</dbReference>
<dbReference type="STRING" id="1227453.C444_08785"/>
<dbReference type="Pfam" id="PF07669">
    <property type="entry name" value="Eco57I"/>
    <property type="match status" value="1"/>
</dbReference>
<proteinExistence type="predicted"/>
<dbReference type="GO" id="GO:0009307">
    <property type="term" value="P:DNA restriction-modification system"/>
    <property type="evidence" value="ECO:0007669"/>
    <property type="project" value="UniProtKB-KW"/>
</dbReference>
<protein>
    <recommendedName>
        <fullName evidence="1">site-specific DNA-methyltransferase (adenine-specific)</fullName>
        <ecNumber evidence="1">2.1.1.72</ecNumber>
    </recommendedName>
</protein>
<dbReference type="PANTHER" id="PTHR33841:SF1">
    <property type="entry name" value="DNA METHYLTRANSFERASE A"/>
    <property type="match status" value="1"/>
</dbReference>
<dbReference type="Proteomes" id="UP000011524">
    <property type="component" value="Unassembled WGS sequence"/>
</dbReference>
<gene>
    <name evidence="11" type="ORF">C444_08785</name>
</gene>
<dbReference type="PANTHER" id="PTHR33841">
    <property type="entry name" value="DNA METHYLTRANSFERASE YEEA-RELATED"/>
    <property type="match status" value="1"/>
</dbReference>
<dbReference type="eggNOG" id="arCOG04814">
    <property type="taxonomic scope" value="Archaea"/>
</dbReference>
<dbReference type="Gene3D" id="3.40.50.150">
    <property type="entry name" value="Vaccinia Virus protein VP39"/>
    <property type="match status" value="1"/>
</dbReference>
<dbReference type="InterPro" id="IPR002052">
    <property type="entry name" value="DNA_methylase_N6_adenine_CS"/>
</dbReference>
<dbReference type="InterPro" id="IPR025931">
    <property type="entry name" value="TaqI_C"/>
</dbReference>
<name>M0LBT0_HALJT</name>
<sequence length="1380" mass="158128">MQTALTYRTNRDLFSNYYLDEHLPETEAWDEVSDDELREAKADIIDLWEREKETAPKRNESQLEEKFIRPMFRKLGIPFEVEESTSRTQRRPDYGFFESEDAARGAFERREEGGDFYKDAVAVADAKRWGRPLDTRGSGEHERDFENPSYQIHVYLQETPARWAVLTDGKKWRLYYGPTSHRLDSYYEIDLPTVLEKGDLEDFKYFYLFFRHGAFLEDSSGECFLDEVYDESNVFAQELGEDLQDNIYEAIKVLSEGFMQYPDNDLSEDDLDLIHDSSLIYLYRLIFVLYAESEGRDLLDTNNEIYEKSYSLNTLKQDVAEELDSPNPKYRDWQDNLWDRLDELFKLIDQGSQSRGIPEEDLYIPAYNGGLFRTDPDEDDSVEARFLANHQVGDAYLAEVIELLTRSQNGNGSGKIFVDYSSLDVRHLGSIYEGLLEYKLHVADEPLSLSDGEYVSADENDQIVVESGEIYLTTGSGERKTTGSYYTPEYVVEYIVENTLGPLVENIRIDLAGQSAFDEGGFAEEFAQEIFDLKILDPAMGSGHFLTSAIDYLAREIIDAQERQAAQQGIETVDEGHDINWARRQVAQRCIYGVDLNPLAVELAKVSMWLRTLAAEQPLAFLDHHLKTGNSLVGSDIEEIEELESDSGGNGQNATLADFGVARKGTIEQLMRIYQDFIAIENQELADVKQMESKYDEFERNKLRQRLEAMANVHTAERFGCDSIPSDAYKRMASSLEDDSSWEGIRNTSWFQTAQKWSEESQYFHWSLEFPEVFYNQEGEKIGDPGFDAVIGNPPYVRVQNLDHDLIDYLKQQYQVAYRRIDVSLMFFELATELCKSSGTASYISSLQFRNSTYGEKLREFLANRNVEKIVDFGDLPVFEDATTYAGIIVWKPDEPTETTVDYTKVNSLSDELVDVLRNEAESDAIDQYQTALPADEEWTFTSKSEEALIDELEENPRLTEFAESCTGMFTGRDEILLFDPEEAEKSDIEDEIFLDVIRGGDPERWHLPQASKKSIYPYEEVDGETQLLSVTTLQNKYPNAYDYLVSHKEELAERQDSRENIEGDDWYKLTRPGRIPVFNSRKIVTSGESKQNQFCIDEGGRGYSNARVFSVVPRELSAEALLGVLNSKVAEFYLHSISRIKRGGYYSYSCSYLDQLPIPAPVGDELEELVKRVCERTAELDSLNLNLKDYLGDYTEGQSLGELYMPASNLNETILTDTSDKKENLRLGEVSVKQENGTVNLYATARYKPVDREDYETDQWGYTETEPILAMQFVGVDRMMERLLLDFVPVAVEEAGGFAGFRETATKTKSLIDRLSDLQLPKVSDVEGGMERYIKIHSKAEELEQEIEELETEIDEQVYDMYGLSEKQIDLIEASVDDR</sequence>
<keyword evidence="12" id="KW-1185">Reference proteome</keyword>
<keyword evidence="5" id="KW-0680">Restriction system</keyword>
<evidence type="ECO:0000313" key="12">
    <source>
        <dbReference type="Proteomes" id="UP000011524"/>
    </source>
</evidence>
<dbReference type="InterPro" id="IPR029063">
    <property type="entry name" value="SAM-dependent_MTases_sf"/>
</dbReference>
<keyword evidence="4" id="KW-0949">S-adenosyl-L-methionine</keyword>
<dbReference type="InterPro" id="IPR050953">
    <property type="entry name" value="N4_N6_ade-DNA_methylase"/>
</dbReference>
<reference evidence="11 12" key="1">
    <citation type="journal article" date="2014" name="PLoS Genet.">
        <title>Phylogenetically driven sequencing of extremely halophilic archaea reveals strategies for static and dynamic osmo-response.</title>
        <authorList>
            <person name="Becker E.A."/>
            <person name="Seitzer P.M."/>
            <person name="Tritt A."/>
            <person name="Larsen D."/>
            <person name="Krusor M."/>
            <person name="Yao A.I."/>
            <person name="Wu D."/>
            <person name="Madern D."/>
            <person name="Eisen J.A."/>
            <person name="Darling A.E."/>
            <person name="Facciotti M.T."/>
        </authorList>
    </citation>
    <scope>NUCLEOTIDE SEQUENCE [LARGE SCALE GENOMIC DNA]</scope>
    <source>
        <strain evidence="12">ATCC 49778 / DSM 6131 / JCM 7785 / NBRC 101032 / NCIMB 13157 / TR-1</strain>
    </source>
</reference>
<organism evidence="11 12">
    <name type="scientific">Haloarcula japonica (strain ATCC 49778 / DSM 6131 / JCM 7785 / NBRC 101032 / NCIMB 13157 / TR-1)</name>
    <dbReference type="NCBI Taxonomy" id="1227453"/>
    <lineage>
        <taxon>Archaea</taxon>
        <taxon>Methanobacteriati</taxon>
        <taxon>Methanobacteriota</taxon>
        <taxon>Stenosarchaea group</taxon>
        <taxon>Halobacteria</taxon>
        <taxon>Halobacteriales</taxon>
        <taxon>Haloarculaceae</taxon>
        <taxon>Haloarcula</taxon>
    </lineage>
</organism>
<evidence type="ECO:0000256" key="2">
    <source>
        <dbReference type="ARBA" id="ARBA00022603"/>
    </source>
</evidence>
<dbReference type="OrthoDB" id="45790at2157"/>
<dbReference type="GO" id="GO:0003677">
    <property type="term" value="F:DNA binding"/>
    <property type="evidence" value="ECO:0007669"/>
    <property type="project" value="UniProtKB-KW"/>
</dbReference>
<dbReference type="SUPFAM" id="SSF53335">
    <property type="entry name" value="S-adenosyl-L-methionine-dependent methyltransferases"/>
    <property type="match status" value="1"/>
</dbReference>
<dbReference type="InterPro" id="IPR011639">
    <property type="entry name" value="MethylTrfase_TaqI-like_dom"/>
</dbReference>
<evidence type="ECO:0000256" key="1">
    <source>
        <dbReference type="ARBA" id="ARBA00011900"/>
    </source>
</evidence>
<evidence type="ECO:0000256" key="5">
    <source>
        <dbReference type="ARBA" id="ARBA00022747"/>
    </source>
</evidence>
<evidence type="ECO:0000313" key="11">
    <source>
        <dbReference type="EMBL" id="EMA31002.1"/>
    </source>
</evidence>
<dbReference type="GO" id="GO:0032259">
    <property type="term" value="P:methylation"/>
    <property type="evidence" value="ECO:0007669"/>
    <property type="project" value="UniProtKB-KW"/>
</dbReference>
<keyword evidence="6" id="KW-0238">DNA-binding</keyword>
<comment type="catalytic activity">
    <reaction evidence="7">
        <text>a 2'-deoxyadenosine in DNA + S-adenosyl-L-methionine = an N(6)-methyl-2'-deoxyadenosine in DNA + S-adenosyl-L-homocysteine + H(+)</text>
        <dbReference type="Rhea" id="RHEA:15197"/>
        <dbReference type="Rhea" id="RHEA-COMP:12418"/>
        <dbReference type="Rhea" id="RHEA-COMP:12419"/>
        <dbReference type="ChEBI" id="CHEBI:15378"/>
        <dbReference type="ChEBI" id="CHEBI:57856"/>
        <dbReference type="ChEBI" id="CHEBI:59789"/>
        <dbReference type="ChEBI" id="CHEBI:90615"/>
        <dbReference type="ChEBI" id="CHEBI:90616"/>
        <dbReference type="EC" id="2.1.1.72"/>
    </reaction>
</comment>
<dbReference type="eggNOG" id="arCOG02635">
    <property type="taxonomic scope" value="Archaea"/>
</dbReference>
<accession>M0LBT0</accession>
<feature type="coiled-coil region" evidence="8">
    <location>
        <begin position="1334"/>
        <end position="1361"/>
    </location>
</feature>
<evidence type="ECO:0000256" key="7">
    <source>
        <dbReference type="ARBA" id="ARBA00047942"/>
    </source>
</evidence>
<comment type="caution">
    <text evidence="11">The sequence shown here is derived from an EMBL/GenBank/DDBJ whole genome shotgun (WGS) entry which is preliminary data.</text>
</comment>
<evidence type="ECO:0000259" key="9">
    <source>
        <dbReference type="Pfam" id="PF07669"/>
    </source>
</evidence>
<dbReference type="EC" id="2.1.1.72" evidence="1"/>
<dbReference type="Pfam" id="PF12950">
    <property type="entry name" value="TaqI_C"/>
    <property type="match status" value="1"/>
</dbReference>
<dbReference type="EMBL" id="AOLY01000027">
    <property type="protein sequence ID" value="EMA31002.1"/>
    <property type="molecule type" value="Genomic_DNA"/>
</dbReference>
<evidence type="ECO:0000259" key="10">
    <source>
        <dbReference type="Pfam" id="PF12950"/>
    </source>
</evidence>
<dbReference type="PROSITE" id="PS00092">
    <property type="entry name" value="N6_MTASE"/>
    <property type="match status" value="1"/>
</dbReference>
<evidence type="ECO:0000256" key="8">
    <source>
        <dbReference type="SAM" id="Coils"/>
    </source>
</evidence>
<evidence type="ECO:0000256" key="6">
    <source>
        <dbReference type="ARBA" id="ARBA00023125"/>
    </source>
</evidence>
<evidence type="ECO:0000256" key="4">
    <source>
        <dbReference type="ARBA" id="ARBA00022691"/>
    </source>
</evidence>
<feature type="domain" description="TaqI-like C-terminal specificity" evidence="10">
    <location>
        <begin position="1055"/>
        <end position="1159"/>
    </location>
</feature>
<keyword evidence="3" id="KW-0808">Transferase</keyword>
<evidence type="ECO:0000256" key="3">
    <source>
        <dbReference type="ARBA" id="ARBA00022679"/>
    </source>
</evidence>
<dbReference type="GO" id="GO:0009007">
    <property type="term" value="F:site-specific DNA-methyltransferase (adenine-specific) activity"/>
    <property type="evidence" value="ECO:0007669"/>
    <property type="project" value="UniProtKB-EC"/>
</dbReference>
<dbReference type="PRINTS" id="PR00507">
    <property type="entry name" value="N12N6MTFRASE"/>
</dbReference>
<feature type="coiled-coil region" evidence="8">
    <location>
        <begin position="681"/>
        <end position="708"/>
    </location>
</feature>
<feature type="domain" description="Type II methyltransferase M.TaqI-like" evidence="9">
    <location>
        <begin position="590"/>
        <end position="879"/>
    </location>
</feature>
<keyword evidence="8" id="KW-0175">Coiled coil</keyword>